<keyword evidence="1" id="KW-0732">Signal</keyword>
<feature type="chain" id="PRO_5023065650" description="Lipoprotein" evidence="1">
    <location>
        <begin position="26"/>
        <end position="90"/>
    </location>
</feature>
<dbReference type="AlphaFoldDB" id="A0A511T9W3"/>
<keyword evidence="4" id="KW-1185">Reference proteome</keyword>
<reference evidence="3 4" key="1">
    <citation type="submission" date="2016-10" db="EMBL/GenBank/DDBJ databases">
        <authorList>
            <person name="Varghese N."/>
            <person name="Submissions S."/>
        </authorList>
    </citation>
    <scope>NUCLEOTIDE SEQUENCE [LARGE SCALE GENOMIC DNA]</scope>
    <source>
        <strain evidence="3 4">DSM 16525</strain>
    </source>
</reference>
<dbReference type="EMBL" id="BJXR01000040">
    <property type="protein sequence ID" value="GEN10867.1"/>
    <property type="molecule type" value="Genomic_DNA"/>
</dbReference>
<evidence type="ECO:0008006" key="6">
    <source>
        <dbReference type="Google" id="ProtNLM"/>
    </source>
</evidence>
<evidence type="ECO:0000313" key="5">
    <source>
        <dbReference type="Proteomes" id="UP000321514"/>
    </source>
</evidence>
<evidence type="ECO:0000313" key="4">
    <source>
        <dbReference type="Proteomes" id="UP000183760"/>
    </source>
</evidence>
<reference evidence="2 5" key="2">
    <citation type="submission" date="2019-07" db="EMBL/GenBank/DDBJ databases">
        <title>Whole genome shotgun sequence of Myxococcus fulvus NBRC 100333.</title>
        <authorList>
            <person name="Hosoyama A."/>
            <person name="Uohara A."/>
            <person name="Ohji S."/>
            <person name="Ichikawa N."/>
        </authorList>
    </citation>
    <scope>NUCLEOTIDE SEQUENCE [LARGE SCALE GENOMIC DNA]</scope>
    <source>
        <strain evidence="2 5">NBRC 100333</strain>
    </source>
</reference>
<dbReference type="RefSeq" id="WP_074958142.1">
    <property type="nucleotide sequence ID" value="NZ_BJXR01000040.1"/>
</dbReference>
<gene>
    <name evidence="2" type="ORF">MFU01_59040</name>
    <name evidence="3" type="ORF">SAMN05443572_11284</name>
</gene>
<protein>
    <recommendedName>
        <fullName evidence="6">Lipoprotein</fullName>
    </recommendedName>
</protein>
<evidence type="ECO:0000313" key="2">
    <source>
        <dbReference type="EMBL" id="GEN10867.1"/>
    </source>
</evidence>
<accession>A0A511T9W3</accession>
<evidence type="ECO:0000313" key="3">
    <source>
        <dbReference type="EMBL" id="SEU37397.1"/>
    </source>
</evidence>
<organism evidence="2 5">
    <name type="scientific">Myxococcus fulvus</name>
    <dbReference type="NCBI Taxonomy" id="33"/>
    <lineage>
        <taxon>Bacteria</taxon>
        <taxon>Pseudomonadati</taxon>
        <taxon>Myxococcota</taxon>
        <taxon>Myxococcia</taxon>
        <taxon>Myxococcales</taxon>
        <taxon>Cystobacterineae</taxon>
        <taxon>Myxococcaceae</taxon>
        <taxon>Myxococcus</taxon>
    </lineage>
</organism>
<dbReference type="Proteomes" id="UP000321514">
    <property type="component" value="Unassembled WGS sequence"/>
</dbReference>
<name>A0A511T9W3_MYXFU</name>
<proteinExistence type="predicted"/>
<dbReference type="OrthoDB" id="9966167at2"/>
<evidence type="ECO:0000256" key="1">
    <source>
        <dbReference type="SAM" id="SignalP"/>
    </source>
</evidence>
<comment type="caution">
    <text evidence="2">The sequence shown here is derived from an EMBL/GenBank/DDBJ whole genome shotgun (WGS) entry which is preliminary data.</text>
</comment>
<dbReference type="EMBL" id="FOIB01000012">
    <property type="protein sequence ID" value="SEU37397.1"/>
    <property type="molecule type" value="Genomic_DNA"/>
</dbReference>
<feature type="signal peptide" evidence="1">
    <location>
        <begin position="1"/>
        <end position="25"/>
    </location>
</feature>
<dbReference type="Proteomes" id="UP000183760">
    <property type="component" value="Unassembled WGS sequence"/>
</dbReference>
<sequence>MLNKVFMSAVVMLVGLMGVVATSGAEVTSLEAGEQVCVVAHTAQELAPPGPTAACPSYCGPARVACVAGCNGDAACRAVCQDQYITCCGF</sequence>